<comment type="caution">
    <text evidence="5">The sequence shown here is derived from an EMBL/GenBank/DDBJ whole genome shotgun (WGS) entry which is preliminary data.</text>
</comment>
<evidence type="ECO:0000313" key="6">
    <source>
        <dbReference type="Proteomes" id="UP001200470"/>
    </source>
</evidence>
<keyword evidence="4" id="KW-0479">Metal-binding</keyword>
<dbReference type="InterPro" id="IPR037171">
    <property type="entry name" value="NagB/RpiA_transferase-like"/>
</dbReference>
<comment type="cofactor">
    <cofactor evidence="4">
        <name>Mg(2+)</name>
        <dbReference type="ChEBI" id="CHEBI:18420"/>
    </cofactor>
</comment>
<reference evidence="5 6" key="1">
    <citation type="submission" date="2020-12" db="EMBL/GenBank/DDBJ databases">
        <title>Whole genome sequences of gut porcine anaerobes.</title>
        <authorList>
            <person name="Kubasova T."/>
            <person name="Jahodarova E."/>
            <person name="Rychlik I."/>
        </authorList>
    </citation>
    <scope>NUCLEOTIDE SEQUENCE [LARGE SCALE GENOMIC DNA]</scope>
    <source>
        <strain evidence="5 6">An925</strain>
    </source>
</reference>
<dbReference type="Proteomes" id="UP001200470">
    <property type="component" value="Unassembled WGS sequence"/>
</dbReference>
<protein>
    <recommendedName>
        <fullName evidence="4">5-formyltetrahydrofolate cyclo-ligase</fullName>
        <ecNumber evidence="4">6.3.3.2</ecNumber>
    </recommendedName>
</protein>
<dbReference type="PIRSF" id="PIRSF006806">
    <property type="entry name" value="FTHF_cligase"/>
    <property type="match status" value="1"/>
</dbReference>
<keyword evidence="3 4" id="KW-0067">ATP-binding</keyword>
<dbReference type="NCBIfam" id="TIGR02727">
    <property type="entry name" value="MTHFS_bact"/>
    <property type="match status" value="1"/>
</dbReference>
<evidence type="ECO:0000313" key="5">
    <source>
        <dbReference type="EMBL" id="MCF2562943.1"/>
    </source>
</evidence>
<keyword evidence="5" id="KW-0436">Ligase</keyword>
<keyword evidence="6" id="KW-1185">Reference proteome</keyword>
<evidence type="ECO:0000256" key="2">
    <source>
        <dbReference type="ARBA" id="ARBA00022741"/>
    </source>
</evidence>
<evidence type="ECO:0000256" key="3">
    <source>
        <dbReference type="ARBA" id="ARBA00022840"/>
    </source>
</evidence>
<accession>A0ABS9CCV9</accession>
<gene>
    <name evidence="5" type="ORF">I6E12_02275</name>
</gene>
<comment type="catalytic activity">
    <reaction evidence="4">
        <text>(6S)-5-formyl-5,6,7,8-tetrahydrofolate + ATP = (6R)-5,10-methenyltetrahydrofolate + ADP + phosphate</text>
        <dbReference type="Rhea" id="RHEA:10488"/>
        <dbReference type="ChEBI" id="CHEBI:30616"/>
        <dbReference type="ChEBI" id="CHEBI:43474"/>
        <dbReference type="ChEBI" id="CHEBI:57455"/>
        <dbReference type="ChEBI" id="CHEBI:57457"/>
        <dbReference type="ChEBI" id="CHEBI:456216"/>
        <dbReference type="EC" id="6.3.3.2"/>
    </reaction>
</comment>
<dbReference type="PANTHER" id="PTHR23407">
    <property type="entry name" value="ATPASE INHIBITOR/5-FORMYLTETRAHYDROFOLATE CYCLO-LIGASE"/>
    <property type="match status" value="1"/>
</dbReference>
<dbReference type="InterPro" id="IPR024185">
    <property type="entry name" value="FTHF_cligase-like_sf"/>
</dbReference>
<organism evidence="5 6">
    <name type="scientific">Xylanibacter brevis</name>
    <dbReference type="NCBI Taxonomy" id="83231"/>
    <lineage>
        <taxon>Bacteria</taxon>
        <taxon>Pseudomonadati</taxon>
        <taxon>Bacteroidota</taxon>
        <taxon>Bacteroidia</taxon>
        <taxon>Bacteroidales</taxon>
        <taxon>Prevotellaceae</taxon>
        <taxon>Xylanibacter</taxon>
    </lineage>
</organism>
<dbReference type="RefSeq" id="WP_301637443.1">
    <property type="nucleotide sequence ID" value="NZ_JADYTN010000003.1"/>
</dbReference>
<dbReference type="InterPro" id="IPR002698">
    <property type="entry name" value="FTHF_cligase"/>
</dbReference>
<dbReference type="EC" id="6.3.3.2" evidence="4"/>
<dbReference type="EMBL" id="JADYTN010000003">
    <property type="protein sequence ID" value="MCF2562943.1"/>
    <property type="molecule type" value="Genomic_DNA"/>
</dbReference>
<dbReference type="GO" id="GO:0030272">
    <property type="term" value="F:5-formyltetrahydrofolate cyclo-ligase activity"/>
    <property type="evidence" value="ECO:0007669"/>
    <property type="project" value="UniProtKB-EC"/>
</dbReference>
<keyword evidence="2 4" id="KW-0547">Nucleotide-binding</keyword>
<dbReference type="Gene3D" id="3.40.50.10420">
    <property type="entry name" value="NagB/RpiA/CoA transferase-like"/>
    <property type="match status" value="1"/>
</dbReference>
<evidence type="ECO:0000256" key="1">
    <source>
        <dbReference type="ARBA" id="ARBA00010638"/>
    </source>
</evidence>
<dbReference type="Pfam" id="PF01812">
    <property type="entry name" value="5-FTHF_cyc-lig"/>
    <property type="match status" value="1"/>
</dbReference>
<evidence type="ECO:0000256" key="4">
    <source>
        <dbReference type="RuleBase" id="RU361279"/>
    </source>
</evidence>
<keyword evidence="4" id="KW-0460">Magnesium</keyword>
<dbReference type="SUPFAM" id="SSF100950">
    <property type="entry name" value="NagB/RpiA/CoA transferase-like"/>
    <property type="match status" value="1"/>
</dbReference>
<dbReference type="PANTHER" id="PTHR23407:SF1">
    <property type="entry name" value="5-FORMYLTETRAHYDROFOLATE CYCLO-LIGASE"/>
    <property type="match status" value="1"/>
</dbReference>
<comment type="similarity">
    <text evidence="1 4">Belongs to the 5-formyltetrahydrofolate cyclo-ligase family.</text>
</comment>
<proteinExistence type="inferred from homology"/>
<sequence length="175" mass="19659">MMTKQDIRKMLRRGGQQGSPDEAFALQQALDGNKLLRNAQIVMAYCALPDEVPLEPLFQKWIDEGKSILLPRVVSGTTLQIHHYTAPNQLEVGAFGIMEPTGKIFTDYAKIDVVIVPGMAFDKQGHRLGRGKGYYDRFLSLCPQTYKIGICYPHRLLDQVPVDAHDILMDAIMTI</sequence>
<name>A0ABS9CCV9_9BACT</name>